<protein>
    <submittedName>
        <fullName evidence="1">Uncharacterized protein</fullName>
    </submittedName>
</protein>
<dbReference type="OrthoDB" id="5517693at2"/>
<name>A0A5C1Y720_9MICO</name>
<reference evidence="1 2" key="1">
    <citation type="submission" date="2019-09" db="EMBL/GenBank/DDBJ databases">
        <title>Genome sequencing of strain KACC 19322.</title>
        <authorList>
            <person name="Heo J."/>
            <person name="Kim S.-J."/>
            <person name="Kim J.-S."/>
            <person name="Hong S.-B."/>
            <person name="Kwon S.-W."/>
        </authorList>
    </citation>
    <scope>NUCLEOTIDE SEQUENCE [LARGE SCALE GENOMIC DNA]</scope>
    <source>
        <strain evidence="1 2">KACC 19322</strain>
    </source>
</reference>
<dbReference type="KEGG" id="lyk:FLP23_03945"/>
<accession>A0A5C1Y720</accession>
<keyword evidence="2" id="KW-1185">Reference proteome</keyword>
<evidence type="ECO:0000313" key="2">
    <source>
        <dbReference type="Proteomes" id="UP000322159"/>
    </source>
</evidence>
<organism evidence="1 2">
    <name type="scientific">Protaetiibacter larvae</name>
    <dbReference type="NCBI Taxonomy" id="2592654"/>
    <lineage>
        <taxon>Bacteria</taxon>
        <taxon>Bacillati</taxon>
        <taxon>Actinomycetota</taxon>
        <taxon>Actinomycetes</taxon>
        <taxon>Micrococcales</taxon>
        <taxon>Microbacteriaceae</taxon>
        <taxon>Protaetiibacter</taxon>
    </lineage>
</organism>
<proteinExistence type="predicted"/>
<gene>
    <name evidence="1" type="ORF">FLP23_03945</name>
</gene>
<sequence>MPLTGWSRARARIEFGETGAATAAESGSRVTMALIGTPPPELQLRYVGESGDYDVDFSFEEADAIGEVDGKQKYLDPRYRDGRDADQVVYREKLREDELRARCRAFGRWPMAVGLDPDRLRIRMVQLGVRVGLRRPRLS</sequence>
<evidence type="ECO:0000313" key="1">
    <source>
        <dbReference type="EMBL" id="QEO09238.1"/>
    </source>
</evidence>
<dbReference type="EMBL" id="CP043504">
    <property type="protein sequence ID" value="QEO09238.1"/>
    <property type="molecule type" value="Genomic_DNA"/>
</dbReference>
<dbReference type="AlphaFoldDB" id="A0A5C1Y720"/>
<dbReference type="RefSeq" id="WP_149324667.1">
    <property type="nucleotide sequence ID" value="NZ_CP043504.1"/>
</dbReference>
<dbReference type="Proteomes" id="UP000322159">
    <property type="component" value="Chromosome"/>
</dbReference>